<evidence type="ECO:0000313" key="1">
    <source>
        <dbReference type="EMBL" id="TCT21460.1"/>
    </source>
</evidence>
<keyword evidence="2" id="KW-1185">Reference proteome</keyword>
<evidence type="ECO:0000313" key="2">
    <source>
        <dbReference type="Proteomes" id="UP000295717"/>
    </source>
</evidence>
<dbReference type="OrthoDB" id="9841633at2"/>
<comment type="caution">
    <text evidence="1">The sequence shown here is derived from an EMBL/GenBank/DDBJ whole genome shotgun (WGS) entry which is preliminary data.</text>
</comment>
<dbReference type="RefSeq" id="WP_132977048.1">
    <property type="nucleotide sequence ID" value="NZ_SMAO01000004.1"/>
</dbReference>
<gene>
    <name evidence="1" type="ORF">EDC35_104318</name>
</gene>
<dbReference type="Proteomes" id="UP000295717">
    <property type="component" value="Unassembled WGS sequence"/>
</dbReference>
<dbReference type="AlphaFoldDB" id="A0A4R3MXU6"/>
<name>A0A4R3MXU6_9GAMM</name>
<organism evidence="1 2">
    <name type="scientific">Thiobaca trueperi</name>
    <dbReference type="NCBI Taxonomy" id="127458"/>
    <lineage>
        <taxon>Bacteria</taxon>
        <taxon>Pseudomonadati</taxon>
        <taxon>Pseudomonadota</taxon>
        <taxon>Gammaproteobacteria</taxon>
        <taxon>Chromatiales</taxon>
        <taxon>Chromatiaceae</taxon>
        <taxon>Thiobaca</taxon>
    </lineage>
</organism>
<reference evidence="1 2" key="1">
    <citation type="submission" date="2019-03" db="EMBL/GenBank/DDBJ databases">
        <title>Genomic Encyclopedia of Type Strains, Phase IV (KMG-IV): sequencing the most valuable type-strain genomes for metagenomic binning, comparative biology and taxonomic classification.</title>
        <authorList>
            <person name="Goeker M."/>
        </authorList>
    </citation>
    <scope>NUCLEOTIDE SEQUENCE [LARGE SCALE GENOMIC DNA]</scope>
    <source>
        <strain evidence="1 2">DSM 13587</strain>
    </source>
</reference>
<protein>
    <submittedName>
        <fullName evidence="1">Uncharacterized protein</fullName>
    </submittedName>
</protein>
<sequence length="325" mass="34845">MFGHSRSLWLGVFLTLQTGIGQGAAPSAPVAASPFAPPASTTSTDFALLVEPLSAEWEARLVPPMLQNLLRIAPYTTIRAEPADALRAVAGSSRRLALLRRSSAIAAGAGDNQGIELLEIGPASCLTLAVRQDSIWNTYADLNYGSERPLRVEAVSPGARQDFQRLLNDFPIGSKVLLLERPTHIAVQRLVAGDADLVVLDVPRRGASDQPEDVMTFVTSRDLRLLELPLALDRAADGRKLGEIVISKGWFWESPKLYRSLCDPFVLAMPTTGADQLIYALYSKLAEEGGTGGAAPAQTETQPGFFATLSDAFRRLLVAAGILSP</sequence>
<accession>A0A4R3MXU6</accession>
<dbReference type="EMBL" id="SMAO01000004">
    <property type="protein sequence ID" value="TCT21460.1"/>
    <property type="molecule type" value="Genomic_DNA"/>
</dbReference>
<proteinExistence type="predicted"/>